<feature type="compositionally biased region" description="Basic and acidic residues" evidence="7">
    <location>
        <begin position="139"/>
        <end position="149"/>
    </location>
</feature>
<protein>
    <submittedName>
        <fullName evidence="9">Na(+)/H(+) antiporter subunit C</fullName>
    </submittedName>
</protein>
<keyword evidence="6 8" id="KW-0472">Membrane</keyword>
<dbReference type="InterPro" id="IPR050601">
    <property type="entry name" value="CPA3_antiporter_subunitC"/>
</dbReference>
<dbReference type="Gene3D" id="1.10.287.3510">
    <property type="match status" value="1"/>
</dbReference>
<evidence type="ECO:0000256" key="2">
    <source>
        <dbReference type="ARBA" id="ARBA00010388"/>
    </source>
</evidence>
<keyword evidence="5 8" id="KW-1133">Transmembrane helix</keyword>
<organism evidence="9 10">
    <name type="scientific">Glutamicibacter arilaitensis</name>
    <dbReference type="NCBI Taxonomy" id="256701"/>
    <lineage>
        <taxon>Bacteria</taxon>
        <taxon>Bacillati</taxon>
        <taxon>Actinomycetota</taxon>
        <taxon>Actinomycetes</taxon>
        <taxon>Micrococcales</taxon>
        <taxon>Micrococcaceae</taxon>
        <taxon>Glutamicibacter</taxon>
    </lineage>
</organism>
<gene>
    <name evidence="9" type="ORF">CIK84_00535</name>
</gene>
<dbReference type="Proteomes" id="UP000235739">
    <property type="component" value="Unassembled WGS sequence"/>
</dbReference>
<dbReference type="EMBL" id="PNQX01000001">
    <property type="protein sequence ID" value="PMQ20154.1"/>
    <property type="molecule type" value="Genomic_DNA"/>
</dbReference>
<evidence type="ECO:0000256" key="7">
    <source>
        <dbReference type="SAM" id="MobiDB-lite"/>
    </source>
</evidence>
<name>A0A2N7S1Z4_9MICC</name>
<dbReference type="NCBIfam" id="NF005929">
    <property type="entry name" value="PRK07946.1"/>
    <property type="match status" value="1"/>
</dbReference>
<feature type="transmembrane region" description="Helical" evidence="8">
    <location>
        <begin position="30"/>
        <end position="50"/>
    </location>
</feature>
<evidence type="ECO:0000256" key="6">
    <source>
        <dbReference type="ARBA" id="ARBA00023136"/>
    </source>
</evidence>
<evidence type="ECO:0000256" key="3">
    <source>
        <dbReference type="ARBA" id="ARBA00022475"/>
    </source>
</evidence>
<dbReference type="GO" id="GO:0005886">
    <property type="term" value="C:plasma membrane"/>
    <property type="evidence" value="ECO:0007669"/>
    <property type="project" value="UniProtKB-SubCell"/>
</dbReference>
<dbReference type="RefSeq" id="WP_013349883.1">
    <property type="nucleotide sequence ID" value="NZ_JABUYH010000082.1"/>
</dbReference>
<proteinExistence type="inferred from homology"/>
<evidence type="ECO:0000313" key="10">
    <source>
        <dbReference type="Proteomes" id="UP000235739"/>
    </source>
</evidence>
<evidence type="ECO:0000313" key="9">
    <source>
        <dbReference type="EMBL" id="PMQ20154.1"/>
    </source>
</evidence>
<comment type="similarity">
    <text evidence="2">Belongs to the CPA3 antiporters (TC 2.A.63) subunit C family.</text>
</comment>
<dbReference type="Pfam" id="PF00420">
    <property type="entry name" value="Oxidored_q2"/>
    <property type="match status" value="1"/>
</dbReference>
<evidence type="ECO:0000256" key="5">
    <source>
        <dbReference type="ARBA" id="ARBA00022989"/>
    </source>
</evidence>
<dbReference type="PANTHER" id="PTHR34583">
    <property type="entry name" value="ANTIPORTER SUBUNIT MNHC2-RELATED"/>
    <property type="match status" value="1"/>
</dbReference>
<evidence type="ECO:0000256" key="1">
    <source>
        <dbReference type="ARBA" id="ARBA00004651"/>
    </source>
</evidence>
<sequence length="149" mass="16321">MSVNITFLVITGVLLAAGFYLVLERTLTRVLLGIMLLGNGINLLILTSGGRRGAAPLYNPQLSGDEYSDPLPQALILTAIVITFAVTAFLLAMIYRSWTLTSADEFTDDTEDIKVSQKTAYDEEEDSPVAEDTTEFVDEEGRPVREGEE</sequence>
<dbReference type="OMA" id="AIYMMLR"/>
<keyword evidence="3" id="KW-1003">Cell membrane</keyword>
<evidence type="ECO:0000256" key="4">
    <source>
        <dbReference type="ARBA" id="ARBA00022692"/>
    </source>
</evidence>
<feature type="transmembrane region" description="Helical" evidence="8">
    <location>
        <begin position="6"/>
        <end position="23"/>
    </location>
</feature>
<comment type="subcellular location">
    <subcellularLocation>
        <location evidence="1">Cell membrane</location>
        <topology evidence="1">Multi-pass membrane protein</topology>
    </subcellularLocation>
</comment>
<dbReference type="GeneID" id="303186133"/>
<evidence type="ECO:0000256" key="8">
    <source>
        <dbReference type="SAM" id="Phobius"/>
    </source>
</evidence>
<feature type="compositionally biased region" description="Acidic residues" evidence="7">
    <location>
        <begin position="122"/>
        <end position="138"/>
    </location>
</feature>
<dbReference type="PANTHER" id="PTHR34583:SF2">
    <property type="entry name" value="ANTIPORTER SUBUNIT MNHC2-RELATED"/>
    <property type="match status" value="1"/>
</dbReference>
<dbReference type="InterPro" id="IPR039428">
    <property type="entry name" value="NUOK/Mnh_C1-like"/>
</dbReference>
<keyword evidence="4 8" id="KW-0812">Transmembrane</keyword>
<feature type="transmembrane region" description="Helical" evidence="8">
    <location>
        <begin position="70"/>
        <end position="95"/>
    </location>
</feature>
<dbReference type="AlphaFoldDB" id="A0A2N7S1Z4"/>
<reference evidence="9 10" key="1">
    <citation type="journal article" date="2017" name="Elife">
        <title>Extensive horizontal gene transfer in cheese-associated bacteria.</title>
        <authorList>
            <person name="Bonham K.S."/>
            <person name="Wolfe B.E."/>
            <person name="Dutton R.J."/>
        </authorList>
    </citation>
    <scope>NUCLEOTIDE SEQUENCE [LARGE SCALE GENOMIC DNA]</scope>
    <source>
        <strain evidence="9 10">JB182</strain>
    </source>
</reference>
<accession>A0A2N7S1Z4</accession>
<comment type="caution">
    <text evidence="9">The sequence shown here is derived from an EMBL/GenBank/DDBJ whole genome shotgun (WGS) entry which is preliminary data.</text>
</comment>
<feature type="region of interest" description="Disordered" evidence="7">
    <location>
        <begin position="117"/>
        <end position="149"/>
    </location>
</feature>